<dbReference type="RefSeq" id="WP_166107283.1">
    <property type="nucleotide sequence ID" value="NZ_CP096254.1"/>
</dbReference>
<evidence type="ECO:0000313" key="1">
    <source>
        <dbReference type="EMBL" id="UPT92415.1"/>
    </source>
</evidence>
<proteinExistence type="predicted"/>
<name>A0A8T5VSC4_9BRAD</name>
<evidence type="ECO:0000313" key="2">
    <source>
        <dbReference type="Proteomes" id="UP000551709"/>
    </source>
</evidence>
<accession>A0A8T5VSC4</accession>
<gene>
    <name evidence="1" type="ORF">HAP41_0000049895</name>
</gene>
<reference evidence="1" key="1">
    <citation type="journal article" date="2017" name="Syst. Appl. Microbiol.">
        <title>Soybeans inoculated with root zone soils of Canadian native legumes harbour diverse and novel Bradyrhizobium spp. that possess agricultural potential.</title>
        <authorList>
            <person name="Bromfield E.S.P."/>
            <person name="Cloutier S."/>
            <person name="Tambong J.T."/>
            <person name="Tran Thi T.V."/>
        </authorList>
    </citation>
    <scope>NUCLEOTIDE SEQUENCE</scope>
    <source>
        <strain evidence="1">1S5</strain>
    </source>
</reference>
<reference evidence="1" key="2">
    <citation type="submission" date="2022-04" db="EMBL/GenBank/DDBJ databases">
        <authorList>
            <person name="Bromfield E.S.P."/>
            <person name="Cloutier S."/>
        </authorList>
    </citation>
    <scope>NUCLEOTIDE SEQUENCE</scope>
    <source>
        <strain evidence="1">1S5</strain>
        <plasmid evidence="1">pBb1S5b</plasmid>
    </source>
</reference>
<protein>
    <submittedName>
        <fullName evidence="1">Uncharacterized protein</fullName>
    </submittedName>
</protein>
<dbReference type="EMBL" id="CP096257">
    <property type="protein sequence ID" value="UPT92415.1"/>
    <property type="molecule type" value="Genomic_DNA"/>
</dbReference>
<sequence>MSKAREFIDFWIENSVHAVEQYRTVGASQDVAELSRRLIDAAKEQGIPEADLEAEIGDISDYIAGQLEAANRAESERRKLT</sequence>
<dbReference type="AlphaFoldDB" id="A0A8T5VSC4"/>
<keyword evidence="1" id="KW-0614">Plasmid</keyword>
<organism evidence="1 2">
    <name type="scientific">Bradyrhizobium barranii subsp. apii</name>
    <dbReference type="NCBI Taxonomy" id="2819348"/>
    <lineage>
        <taxon>Bacteria</taxon>
        <taxon>Pseudomonadati</taxon>
        <taxon>Pseudomonadota</taxon>
        <taxon>Alphaproteobacteria</taxon>
        <taxon>Hyphomicrobiales</taxon>
        <taxon>Nitrobacteraceae</taxon>
        <taxon>Bradyrhizobium</taxon>
        <taxon>Bradyrhizobium barranii</taxon>
    </lineage>
</organism>
<dbReference type="Proteomes" id="UP000551709">
    <property type="component" value="Plasmid pBb1S5b"/>
</dbReference>
<geneLocation type="plasmid" evidence="1 2">
    <name>pBb1S5b</name>
</geneLocation>